<organism evidence="7 8">
    <name type="scientific">Methylomonas lenta</name>
    <dbReference type="NCBI Taxonomy" id="980561"/>
    <lineage>
        <taxon>Bacteria</taxon>
        <taxon>Pseudomonadati</taxon>
        <taxon>Pseudomonadota</taxon>
        <taxon>Gammaproteobacteria</taxon>
        <taxon>Methylococcales</taxon>
        <taxon>Methylococcaceae</taxon>
        <taxon>Methylomonas</taxon>
    </lineage>
</organism>
<dbReference type="Gene3D" id="3.40.30.10">
    <property type="entry name" value="Glutaredoxin"/>
    <property type="match status" value="1"/>
</dbReference>
<dbReference type="FunFam" id="3.40.30.10:FF:000010">
    <property type="entry name" value="Glutathione peroxidase"/>
    <property type="match status" value="1"/>
</dbReference>
<dbReference type="Pfam" id="PF00255">
    <property type="entry name" value="GSHPx"/>
    <property type="match status" value="1"/>
</dbReference>
<dbReference type="CDD" id="cd00340">
    <property type="entry name" value="GSH_Peroxidase"/>
    <property type="match status" value="1"/>
</dbReference>
<keyword evidence="8" id="KW-1185">Reference proteome</keyword>
<dbReference type="InterPro" id="IPR036249">
    <property type="entry name" value="Thioredoxin-like_sf"/>
</dbReference>
<dbReference type="Proteomes" id="UP000078476">
    <property type="component" value="Unassembled WGS sequence"/>
</dbReference>
<evidence type="ECO:0000256" key="3">
    <source>
        <dbReference type="ARBA" id="ARBA00023002"/>
    </source>
</evidence>
<dbReference type="RefSeq" id="WP_066979513.1">
    <property type="nucleotide sequence ID" value="NZ_LUUI01000083.1"/>
</dbReference>
<keyword evidence="3 5" id="KW-0560">Oxidoreductase</keyword>
<dbReference type="GO" id="GO:0034599">
    <property type="term" value="P:cellular response to oxidative stress"/>
    <property type="evidence" value="ECO:0007669"/>
    <property type="project" value="TreeGrafter"/>
</dbReference>
<name>A0A177NIR4_9GAMM</name>
<evidence type="ECO:0000256" key="5">
    <source>
        <dbReference type="RuleBase" id="RU000499"/>
    </source>
</evidence>
<dbReference type="PROSITE" id="PS00763">
    <property type="entry name" value="GLUTATHIONE_PEROXID_2"/>
    <property type="match status" value="1"/>
</dbReference>
<feature type="active site" evidence="4">
    <location>
        <position position="36"/>
    </location>
</feature>
<reference evidence="7 8" key="1">
    <citation type="submission" date="2016-03" db="EMBL/GenBank/DDBJ databases">
        <authorList>
            <person name="Ploux O."/>
        </authorList>
    </citation>
    <scope>NUCLEOTIDE SEQUENCE [LARGE SCALE GENOMIC DNA]</scope>
    <source>
        <strain evidence="7 8">R-45370</strain>
    </source>
</reference>
<evidence type="ECO:0000313" key="7">
    <source>
        <dbReference type="EMBL" id="OAI18016.1"/>
    </source>
</evidence>
<dbReference type="SUPFAM" id="SSF52833">
    <property type="entry name" value="Thioredoxin-like"/>
    <property type="match status" value="1"/>
</dbReference>
<evidence type="ECO:0000256" key="1">
    <source>
        <dbReference type="ARBA" id="ARBA00006926"/>
    </source>
</evidence>
<feature type="domain" description="Thioredoxin" evidence="6">
    <location>
        <begin position="1"/>
        <end position="160"/>
    </location>
</feature>
<dbReference type="AlphaFoldDB" id="A0A177NIR4"/>
<protein>
    <recommendedName>
        <fullName evidence="5">Glutathione peroxidase</fullName>
    </recommendedName>
</protein>
<dbReference type="PROSITE" id="PS51352">
    <property type="entry name" value="THIOREDOXIN_2"/>
    <property type="match status" value="1"/>
</dbReference>
<dbReference type="InterPro" id="IPR013766">
    <property type="entry name" value="Thioredoxin_domain"/>
</dbReference>
<evidence type="ECO:0000256" key="4">
    <source>
        <dbReference type="PIRSR" id="PIRSR000303-1"/>
    </source>
</evidence>
<gene>
    <name evidence="7" type="ORF">A1359_05280</name>
</gene>
<dbReference type="PRINTS" id="PR01011">
    <property type="entry name" value="GLUTPROXDASE"/>
</dbReference>
<evidence type="ECO:0000256" key="2">
    <source>
        <dbReference type="ARBA" id="ARBA00022559"/>
    </source>
</evidence>
<dbReference type="PROSITE" id="PS51355">
    <property type="entry name" value="GLUTATHIONE_PEROXID_3"/>
    <property type="match status" value="1"/>
</dbReference>
<comment type="caution">
    <text evidence="7">The sequence shown here is derived from an EMBL/GenBank/DDBJ whole genome shotgun (WGS) entry which is preliminary data.</text>
</comment>
<dbReference type="OrthoDB" id="9785502at2"/>
<dbReference type="InterPro" id="IPR000889">
    <property type="entry name" value="Glutathione_peroxidase"/>
</dbReference>
<dbReference type="PANTHER" id="PTHR11592:SF78">
    <property type="entry name" value="GLUTATHIONE PEROXIDASE"/>
    <property type="match status" value="1"/>
</dbReference>
<dbReference type="GO" id="GO:0004601">
    <property type="term" value="F:peroxidase activity"/>
    <property type="evidence" value="ECO:0007669"/>
    <property type="project" value="UniProtKB-KW"/>
</dbReference>
<accession>A0A177NIR4</accession>
<dbReference type="PROSITE" id="PS00460">
    <property type="entry name" value="GLUTATHIONE_PEROXID_1"/>
    <property type="match status" value="1"/>
</dbReference>
<dbReference type="InterPro" id="IPR029760">
    <property type="entry name" value="GPX_CS"/>
</dbReference>
<evidence type="ECO:0000313" key="8">
    <source>
        <dbReference type="Proteomes" id="UP000078476"/>
    </source>
</evidence>
<dbReference type="PIRSF" id="PIRSF000303">
    <property type="entry name" value="Glutathion_perox"/>
    <property type="match status" value="1"/>
</dbReference>
<evidence type="ECO:0000259" key="6">
    <source>
        <dbReference type="PROSITE" id="PS51352"/>
    </source>
</evidence>
<keyword evidence="2 5" id="KW-0575">Peroxidase</keyword>
<dbReference type="PANTHER" id="PTHR11592">
    <property type="entry name" value="GLUTATHIONE PEROXIDASE"/>
    <property type="match status" value="1"/>
</dbReference>
<proteinExistence type="inferred from homology"/>
<dbReference type="EMBL" id="LUUI01000083">
    <property type="protein sequence ID" value="OAI18016.1"/>
    <property type="molecule type" value="Genomic_DNA"/>
</dbReference>
<comment type="similarity">
    <text evidence="1 5">Belongs to the glutathione peroxidase family.</text>
</comment>
<dbReference type="InterPro" id="IPR029759">
    <property type="entry name" value="GPX_AS"/>
</dbReference>
<dbReference type="STRING" id="980561.A1359_05280"/>
<sequence>MNSIYAFTANGIDGKPISLEDFKGQVLLIVNTASRCGFTPQYQGLENLYQAFKEQGFAVLGFPCNQFGQQEPGKSQEIAEFCEVNYGVSFPLFEKVDVNGKHAHPLFQYLKTEAPGVLGTKTIKWNFTKFLVGRDGKVIKRYPSMTSPASIRHDIERFLQDQD</sequence>